<dbReference type="GO" id="GO:0016788">
    <property type="term" value="F:hydrolase activity, acting on ester bonds"/>
    <property type="evidence" value="ECO:0007669"/>
    <property type="project" value="UniProtKB-UniRule"/>
</dbReference>
<dbReference type="InterPro" id="IPR012337">
    <property type="entry name" value="RNaseH-like_sf"/>
</dbReference>
<organism evidence="7 8">
    <name type="scientific">Candidatus Woesebacteria bacterium RBG_13_36_22</name>
    <dbReference type="NCBI Taxonomy" id="1802478"/>
    <lineage>
        <taxon>Bacteria</taxon>
        <taxon>Candidatus Woeseibacteriota</taxon>
    </lineage>
</organism>
<dbReference type="GO" id="GO:0004518">
    <property type="term" value="F:nuclease activity"/>
    <property type="evidence" value="ECO:0007669"/>
    <property type="project" value="UniProtKB-KW"/>
</dbReference>
<evidence type="ECO:0000313" key="7">
    <source>
        <dbReference type="EMBL" id="OGM09866.1"/>
    </source>
</evidence>
<sequence>MRILGIDYGRKKIGLAVAFSQIAEPYEVIRYDDLEVLGEKIKEVIKNENIEEIVLGISEGEMAEETRRFGEILKEKTRLPLSFSDETLSTYDAQRFSQEAGVKREKRKNFEDAYAATVMLQEYLASR</sequence>
<dbReference type="HAMAP" id="MF_00651">
    <property type="entry name" value="Nuclease_YqgF"/>
    <property type="match status" value="1"/>
</dbReference>
<evidence type="ECO:0000313" key="8">
    <source>
        <dbReference type="Proteomes" id="UP000176939"/>
    </source>
</evidence>
<comment type="similarity">
    <text evidence="5">Belongs to the YqgF HJR family.</text>
</comment>
<comment type="caution">
    <text evidence="7">The sequence shown here is derived from an EMBL/GenBank/DDBJ whole genome shotgun (WGS) entry which is preliminary data.</text>
</comment>
<evidence type="ECO:0000256" key="4">
    <source>
        <dbReference type="ARBA" id="ARBA00022801"/>
    </source>
</evidence>
<keyword evidence="2 5" id="KW-0690">Ribosome biogenesis</keyword>
<dbReference type="GO" id="GO:0000967">
    <property type="term" value="P:rRNA 5'-end processing"/>
    <property type="evidence" value="ECO:0007669"/>
    <property type="project" value="UniProtKB-UniRule"/>
</dbReference>
<keyword evidence="1 5" id="KW-0963">Cytoplasm</keyword>
<evidence type="ECO:0000256" key="5">
    <source>
        <dbReference type="HAMAP-Rule" id="MF_00651"/>
    </source>
</evidence>
<dbReference type="Pfam" id="PF03652">
    <property type="entry name" value="RuvX"/>
    <property type="match status" value="1"/>
</dbReference>
<comment type="subcellular location">
    <subcellularLocation>
        <location evidence="5">Cytoplasm</location>
    </subcellularLocation>
</comment>
<dbReference type="InterPro" id="IPR037027">
    <property type="entry name" value="YqgF/RNaseH-like_dom_sf"/>
</dbReference>
<feature type="domain" description="YqgF/RNase H-like" evidence="6">
    <location>
        <begin position="1"/>
        <end position="93"/>
    </location>
</feature>
<keyword evidence="4 5" id="KW-0378">Hydrolase</keyword>
<dbReference type="InterPro" id="IPR006641">
    <property type="entry name" value="YqgF/RNaseH-like_dom"/>
</dbReference>
<gene>
    <name evidence="7" type="ORF">A2Z67_03645</name>
</gene>
<name>A0A1F7X464_9BACT</name>
<dbReference type="PANTHER" id="PTHR33317:SF4">
    <property type="entry name" value="POLYNUCLEOTIDYL TRANSFERASE, RIBONUCLEASE H-LIKE SUPERFAMILY PROTEIN"/>
    <property type="match status" value="1"/>
</dbReference>
<evidence type="ECO:0000256" key="2">
    <source>
        <dbReference type="ARBA" id="ARBA00022517"/>
    </source>
</evidence>
<evidence type="ECO:0000259" key="6">
    <source>
        <dbReference type="SMART" id="SM00732"/>
    </source>
</evidence>
<dbReference type="SMART" id="SM00732">
    <property type="entry name" value="YqgFc"/>
    <property type="match status" value="1"/>
</dbReference>
<dbReference type="EC" id="3.1.-.-" evidence="5"/>
<protein>
    <recommendedName>
        <fullName evidence="5">Putative pre-16S rRNA nuclease</fullName>
        <ecNumber evidence="5">3.1.-.-</ecNumber>
    </recommendedName>
</protein>
<dbReference type="SUPFAM" id="SSF53098">
    <property type="entry name" value="Ribonuclease H-like"/>
    <property type="match status" value="1"/>
</dbReference>
<dbReference type="NCBIfam" id="TIGR00250">
    <property type="entry name" value="RNAse_H_YqgF"/>
    <property type="match status" value="1"/>
</dbReference>
<dbReference type="AlphaFoldDB" id="A0A1F7X464"/>
<reference evidence="7 8" key="1">
    <citation type="journal article" date="2016" name="Nat. Commun.">
        <title>Thousands of microbial genomes shed light on interconnected biogeochemical processes in an aquifer system.</title>
        <authorList>
            <person name="Anantharaman K."/>
            <person name="Brown C.T."/>
            <person name="Hug L.A."/>
            <person name="Sharon I."/>
            <person name="Castelle C.J."/>
            <person name="Probst A.J."/>
            <person name="Thomas B.C."/>
            <person name="Singh A."/>
            <person name="Wilkins M.J."/>
            <person name="Karaoz U."/>
            <person name="Brodie E.L."/>
            <person name="Williams K.H."/>
            <person name="Hubbard S.S."/>
            <person name="Banfield J.F."/>
        </authorList>
    </citation>
    <scope>NUCLEOTIDE SEQUENCE [LARGE SCALE GENOMIC DNA]</scope>
</reference>
<comment type="function">
    <text evidence="5">Could be a nuclease involved in processing of the 5'-end of pre-16S rRNA.</text>
</comment>
<dbReference type="Gene3D" id="3.30.420.140">
    <property type="entry name" value="YqgF/RNase H-like domain"/>
    <property type="match status" value="1"/>
</dbReference>
<dbReference type="EMBL" id="MGFQ01000019">
    <property type="protein sequence ID" value="OGM09866.1"/>
    <property type="molecule type" value="Genomic_DNA"/>
</dbReference>
<dbReference type="InterPro" id="IPR005227">
    <property type="entry name" value="YqgF"/>
</dbReference>
<dbReference type="CDD" id="cd16964">
    <property type="entry name" value="YqgF"/>
    <property type="match status" value="1"/>
</dbReference>
<dbReference type="PANTHER" id="PTHR33317">
    <property type="entry name" value="POLYNUCLEOTIDYL TRANSFERASE, RIBONUCLEASE H-LIKE SUPERFAMILY PROTEIN"/>
    <property type="match status" value="1"/>
</dbReference>
<accession>A0A1F7X464</accession>
<evidence type="ECO:0000256" key="3">
    <source>
        <dbReference type="ARBA" id="ARBA00022722"/>
    </source>
</evidence>
<keyword evidence="3 5" id="KW-0540">Nuclease</keyword>
<evidence type="ECO:0000256" key="1">
    <source>
        <dbReference type="ARBA" id="ARBA00022490"/>
    </source>
</evidence>
<dbReference type="GO" id="GO:0005829">
    <property type="term" value="C:cytosol"/>
    <property type="evidence" value="ECO:0007669"/>
    <property type="project" value="TreeGrafter"/>
</dbReference>
<dbReference type="Proteomes" id="UP000176939">
    <property type="component" value="Unassembled WGS sequence"/>
</dbReference>
<proteinExistence type="inferred from homology"/>